<dbReference type="CDD" id="cd05401">
    <property type="entry name" value="NT_GlnE_GlnD_like"/>
    <property type="match status" value="2"/>
</dbReference>
<dbReference type="Pfam" id="PF08335">
    <property type="entry name" value="GlnD_UR_UTase"/>
    <property type="match status" value="1"/>
</dbReference>
<dbReference type="InterPro" id="IPR023057">
    <property type="entry name" value="GlnE"/>
</dbReference>
<evidence type="ECO:0000313" key="9">
    <source>
        <dbReference type="EMBL" id="AKS40736.1"/>
    </source>
</evidence>
<dbReference type="GO" id="GO:0005829">
    <property type="term" value="C:cytosol"/>
    <property type="evidence" value="ECO:0007669"/>
    <property type="project" value="TreeGrafter"/>
</dbReference>
<dbReference type="OrthoDB" id="9759366at2"/>
<organism evidence="9 10">
    <name type="scientific">Wenzhouxiangella marina</name>
    <dbReference type="NCBI Taxonomy" id="1579979"/>
    <lineage>
        <taxon>Bacteria</taxon>
        <taxon>Pseudomonadati</taxon>
        <taxon>Pseudomonadota</taxon>
        <taxon>Gammaproteobacteria</taxon>
        <taxon>Chromatiales</taxon>
        <taxon>Wenzhouxiangellaceae</taxon>
        <taxon>Wenzhouxiangella</taxon>
    </lineage>
</organism>
<dbReference type="InterPro" id="IPR043519">
    <property type="entry name" value="NT_sf"/>
</dbReference>
<gene>
    <name evidence="9" type="ORF">WM2015_353</name>
</gene>
<sequence>MSHAIELQPGELRHLSRFVDEAVRRWPEMPPPEQPVPKPAPESLLAEPERTLRRFRQQASIHILWRDLTGLATIEDTGAAISALARECIELALTVARARIEADHGQLLDSNGEAIGLAVIGMGKLGGNELNFNSDIDLVFVHRARGQSDGRRRLDSAAYLKKLALELIRLLDAVTADGRVWVVDTRLRPFGDSGALVWSLGAMEQYFLNEGRAWERYAWLKADAVAGDLATGRALIEALQPFVFRRYLDYGIFDSLRELHAQIDAKSRADSQRDDIKRGPGGIRELEFLIQSQQILRGGREAELRVPGFLPALRACRRLDIVTDGEARELADAYRFLRILENRLQAMTGRQGHHLPEQSEDRERLARLMGETDWGALSQRIDRQRERVRQHFSKRFKDPHSDRVHPSGLWPPDEHLTDTLEQAGFEAPAPIAEALQNLHRRTASRALSAEGRRRLERLMPELLDEVVKHPNPDMGLAELLRLIEQISRRSAYLALLHERPATLERLVRVFRSSPRLAEWIIAAPQLLDDLLDPIHGSEPPDPPRADPNDTEASLHALGRWRQAGFLRTALAELDGQLSAVEAAAQLASVAETAVNLVLALIREREVDLAVIAYGNLGAGLLHFESDLDLVFLHGEGPAPVRTAQRLISFMQLPLPGGRLFEIDTRLRPNGRSGLLVSRLDRFADYQASQAWTWEHQALIRARWVAGNPELREGFDQARARVLTQAREASEVRQALGEMRQRQRAERPESTVKGLLTDLQFIAECGLLCSAHDHPDLIIRRRPDQLLEALGAIGWLEPGRAAPLIEDWSSLLGFRHRQWLERDGEGQAEAELIGRVQDAFRSVFDLSG</sequence>
<evidence type="ECO:0000259" key="7">
    <source>
        <dbReference type="Pfam" id="PF03710"/>
    </source>
</evidence>
<dbReference type="InterPro" id="IPR013546">
    <property type="entry name" value="PII_UdlTrfase/GS_AdlTrfase"/>
</dbReference>
<dbReference type="STRING" id="1579979.WM2015_353"/>
<dbReference type="Gene3D" id="1.20.120.330">
    <property type="entry name" value="Nucleotidyltransferases domain 2"/>
    <property type="match status" value="2"/>
</dbReference>
<proteinExistence type="predicted"/>
<feature type="domain" description="PII-uridylyltransferase/Glutamine-synthetase adenylyltransferase" evidence="8">
    <location>
        <begin position="259"/>
        <end position="394"/>
    </location>
</feature>
<evidence type="ECO:0000259" key="8">
    <source>
        <dbReference type="Pfam" id="PF08335"/>
    </source>
</evidence>
<name>A0A0K0XSZ1_9GAMM</name>
<dbReference type="RefSeq" id="WP_049724425.1">
    <property type="nucleotide sequence ID" value="NZ_CP012154.1"/>
</dbReference>
<evidence type="ECO:0000256" key="6">
    <source>
        <dbReference type="ARBA" id="ARBA00023268"/>
    </source>
</evidence>
<dbReference type="Pfam" id="PF03710">
    <property type="entry name" value="GlnE"/>
    <property type="match status" value="2"/>
</dbReference>
<dbReference type="Proteomes" id="UP000066624">
    <property type="component" value="Chromosome"/>
</dbReference>
<evidence type="ECO:0000256" key="3">
    <source>
        <dbReference type="ARBA" id="ARBA00022741"/>
    </source>
</evidence>
<evidence type="ECO:0000256" key="2">
    <source>
        <dbReference type="ARBA" id="ARBA00022695"/>
    </source>
</evidence>
<dbReference type="GO" id="GO:0000820">
    <property type="term" value="P:regulation of glutamine family amino acid metabolic process"/>
    <property type="evidence" value="ECO:0007669"/>
    <property type="project" value="TreeGrafter"/>
</dbReference>
<keyword evidence="2" id="KW-0548">Nucleotidyltransferase</keyword>
<keyword evidence="4" id="KW-0067">ATP-binding</keyword>
<dbReference type="AlphaFoldDB" id="A0A0K0XSZ1"/>
<dbReference type="NCBIfam" id="NF008292">
    <property type="entry name" value="PRK11072.1"/>
    <property type="match status" value="1"/>
</dbReference>
<dbReference type="PATRIC" id="fig|1579979.3.peg.357"/>
<dbReference type="EMBL" id="CP012154">
    <property type="protein sequence ID" value="AKS40736.1"/>
    <property type="molecule type" value="Genomic_DNA"/>
</dbReference>
<dbReference type="PANTHER" id="PTHR30621:SF0">
    <property type="entry name" value="BIFUNCTIONAL GLUTAMINE SYNTHETASE ADENYLYLTRANSFERASE_ADENYLYL-REMOVING ENZYME"/>
    <property type="match status" value="1"/>
</dbReference>
<dbReference type="SUPFAM" id="SSF81301">
    <property type="entry name" value="Nucleotidyltransferase"/>
    <property type="match status" value="2"/>
</dbReference>
<keyword evidence="10" id="KW-1185">Reference proteome</keyword>
<dbReference type="Gene3D" id="3.30.460.10">
    <property type="entry name" value="Beta Polymerase, domain 2"/>
    <property type="match status" value="2"/>
</dbReference>
<keyword evidence="3" id="KW-0547">Nucleotide-binding</keyword>
<dbReference type="GO" id="GO:0005524">
    <property type="term" value="F:ATP binding"/>
    <property type="evidence" value="ECO:0007669"/>
    <property type="project" value="UniProtKB-KW"/>
</dbReference>
<feature type="domain" description="Glutamate-ammonia ligase adenylyltransferase repeated" evidence="7">
    <location>
        <begin position="49"/>
        <end position="231"/>
    </location>
</feature>
<evidence type="ECO:0000256" key="1">
    <source>
        <dbReference type="ARBA" id="ARBA00022679"/>
    </source>
</evidence>
<keyword evidence="6" id="KW-0511">Multifunctional enzyme</keyword>
<evidence type="ECO:0000256" key="4">
    <source>
        <dbReference type="ARBA" id="ARBA00022840"/>
    </source>
</evidence>
<dbReference type="InterPro" id="IPR005190">
    <property type="entry name" value="GlnE_rpt_dom"/>
</dbReference>
<evidence type="ECO:0000256" key="5">
    <source>
        <dbReference type="ARBA" id="ARBA00022842"/>
    </source>
</evidence>
<dbReference type="KEGG" id="wma:WM2015_353"/>
<keyword evidence="5" id="KW-0460">Magnesium</keyword>
<dbReference type="SUPFAM" id="SSF81593">
    <property type="entry name" value="Nucleotidyltransferase substrate binding subunit/domain"/>
    <property type="match status" value="2"/>
</dbReference>
<dbReference type="Gene3D" id="1.20.120.1510">
    <property type="match status" value="1"/>
</dbReference>
<protein>
    <submittedName>
        <fullName evidence="9">Uncharacterized protein</fullName>
    </submittedName>
</protein>
<feature type="domain" description="Glutamate-ammonia ligase adenylyltransferase repeated" evidence="7">
    <location>
        <begin position="504"/>
        <end position="716"/>
    </location>
</feature>
<dbReference type="PANTHER" id="PTHR30621">
    <property type="entry name" value="GLUTAMINE SYNTHETASE ADENYLYLTRANSFERASE"/>
    <property type="match status" value="1"/>
</dbReference>
<evidence type="ECO:0000313" key="10">
    <source>
        <dbReference type="Proteomes" id="UP000066624"/>
    </source>
</evidence>
<dbReference type="GO" id="GO:0008882">
    <property type="term" value="F:[glutamate-ammonia-ligase] adenylyltransferase activity"/>
    <property type="evidence" value="ECO:0007669"/>
    <property type="project" value="InterPro"/>
</dbReference>
<reference evidence="9 10" key="1">
    <citation type="submission" date="2015-07" db="EMBL/GenBank/DDBJ databases">
        <authorList>
            <person name="Noorani M."/>
        </authorList>
    </citation>
    <scope>NUCLEOTIDE SEQUENCE [LARGE SCALE GENOMIC DNA]</scope>
    <source>
        <strain evidence="9 10">KCTC 42284</strain>
    </source>
</reference>
<keyword evidence="1" id="KW-0808">Transferase</keyword>
<accession>A0A0K0XSZ1</accession>